<dbReference type="Gene3D" id="3.30.420.40">
    <property type="match status" value="1"/>
</dbReference>
<dbReference type="SUPFAM" id="SSF48452">
    <property type="entry name" value="TPR-like"/>
    <property type="match status" value="1"/>
</dbReference>
<dbReference type="SUPFAM" id="SSF53067">
    <property type="entry name" value="Actin-like ATPase domain"/>
    <property type="match status" value="1"/>
</dbReference>
<organism evidence="3 4">
    <name type="scientific">Glonium stellatum</name>
    <dbReference type="NCBI Taxonomy" id="574774"/>
    <lineage>
        <taxon>Eukaryota</taxon>
        <taxon>Fungi</taxon>
        <taxon>Dikarya</taxon>
        <taxon>Ascomycota</taxon>
        <taxon>Pezizomycotina</taxon>
        <taxon>Dothideomycetes</taxon>
        <taxon>Pleosporomycetidae</taxon>
        <taxon>Gloniales</taxon>
        <taxon>Gloniaceae</taxon>
        <taxon>Glonium</taxon>
    </lineage>
</organism>
<feature type="region of interest" description="Disordered" evidence="1">
    <location>
        <begin position="234"/>
        <end position="288"/>
    </location>
</feature>
<dbReference type="InterPro" id="IPR011990">
    <property type="entry name" value="TPR-like_helical_dom_sf"/>
</dbReference>
<dbReference type="Gene3D" id="1.25.40.10">
    <property type="entry name" value="Tetratricopeptide repeat domain"/>
    <property type="match status" value="1"/>
</dbReference>
<gene>
    <name evidence="3" type="ORF">AOQ84DRAFT_435739</name>
</gene>
<evidence type="ECO:0000313" key="4">
    <source>
        <dbReference type="Proteomes" id="UP000250140"/>
    </source>
</evidence>
<feature type="compositionally biased region" description="Polar residues" evidence="1">
    <location>
        <begin position="489"/>
        <end position="503"/>
    </location>
</feature>
<dbReference type="AlphaFoldDB" id="A0A8E2JYP3"/>
<dbReference type="PANTHER" id="PTHR14187:SF79">
    <property type="entry name" value="HSP70 FAMILY PROTEIN (AFU_ORTHOLOGUE AFUA_1G15200)"/>
    <property type="match status" value="1"/>
</dbReference>
<reference evidence="3 4" key="1">
    <citation type="journal article" date="2016" name="Nat. Commun.">
        <title>Ectomycorrhizal ecology is imprinted in the genome of the dominant symbiotic fungus Cenococcum geophilum.</title>
        <authorList>
            <consortium name="DOE Joint Genome Institute"/>
            <person name="Peter M."/>
            <person name="Kohler A."/>
            <person name="Ohm R.A."/>
            <person name="Kuo A."/>
            <person name="Krutzmann J."/>
            <person name="Morin E."/>
            <person name="Arend M."/>
            <person name="Barry K.W."/>
            <person name="Binder M."/>
            <person name="Choi C."/>
            <person name="Clum A."/>
            <person name="Copeland A."/>
            <person name="Grisel N."/>
            <person name="Haridas S."/>
            <person name="Kipfer T."/>
            <person name="LaButti K."/>
            <person name="Lindquist E."/>
            <person name="Lipzen A."/>
            <person name="Maire R."/>
            <person name="Meier B."/>
            <person name="Mihaltcheva S."/>
            <person name="Molinier V."/>
            <person name="Murat C."/>
            <person name="Poggeler S."/>
            <person name="Quandt C.A."/>
            <person name="Sperisen C."/>
            <person name="Tritt A."/>
            <person name="Tisserant E."/>
            <person name="Crous P.W."/>
            <person name="Henrissat B."/>
            <person name="Nehls U."/>
            <person name="Egli S."/>
            <person name="Spatafora J.W."/>
            <person name="Grigoriev I.V."/>
            <person name="Martin F.M."/>
        </authorList>
    </citation>
    <scope>NUCLEOTIDE SEQUENCE [LARGE SCALE GENOMIC DNA]</scope>
    <source>
        <strain evidence="3 4">CBS 207.34</strain>
    </source>
</reference>
<dbReference type="EMBL" id="KV748584">
    <property type="protein sequence ID" value="OCL14343.1"/>
    <property type="molecule type" value="Genomic_DNA"/>
</dbReference>
<dbReference type="Proteomes" id="UP000250140">
    <property type="component" value="Unassembled WGS sequence"/>
</dbReference>
<proteinExistence type="predicted"/>
<keyword evidence="4" id="KW-1185">Reference proteome</keyword>
<feature type="compositionally biased region" description="Basic residues" evidence="1">
    <location>
        <begin position="574"/>
        <end position="585"/>
    </location>
</feature>
<feature type="compositionally biased region" description="Acidic residues" evidence="1">
    <location>
        <begin position="275"/>
        <end position="287"/>
    </location>
</feature>
<evidence type="ECO:0000313" key="3">
    <source>
        <dbReference type="EMBL" id="OCL14343.1"/>
    </source>
</evidence>
<accession>A0A8E2JYP3</accession>
<dbReference type="Pfam" id="PF17111">
    <property type="entry name" value="PigL_N"/>
    <property type="match status" value="1"/>
</dbReference>
<protein>
    <recommendedName>
        <fullName evidence="2">Azaphilone pigments biosynthesis cluster protein L N-terminal domain-containing protein</fullName>
    </recommendedName>
</protein>
<feature type="region of interest" description="Disordered" evidence="1">
    <location>
        <begin position="475"/>
        <end position="585"/>
    </location>
</feature>
<feature type="compositionally biased region" description="Polar residues" evidence="1">
    <location>
        <begin position="538"/>
        <end position="569"/>
    </location>
</feature>
<dbReference type="PANTHER" id="PTHR14187">
    <property type="entry name" value="ALPHA KINASE/ELONGATION FACTOR 2 KINASE"/>
    <property type="match status" value="1"/>
</dbReference>
<dbReference type="InterPro" id="IPR043129">
    <property type="entry name" value="ATPase_NBD"/>
</dbReference>
<feature type="compositionally biased region" description="Low complexity" evidence="1">
    <location>
        <begin position="528"/>
        <end position="537"/>
    </location>
</feature>
<evidence type="ECO:0000256" key="1">
    <source>
        <dbReference type="SAM" id="MobiDB-lite"/>
    </source>
</evidence>
<sequence>MDPLSIASSAAGIAGLCIRVYGILYTFVDDARSIDDSISGLCEEILGLSRVLKALSQAWNQNPLLVAAQANTDGGSLWTSVQASLDDCENTLGKLEKKLDEVQKSSFLGRGFLRKPTMSIKLNVRMRDISAFKQQMHSYSTAMQSALQMINVNTSQESIAQVLTGLKSQIGRVESALQARNDTEPSSSDMGEDSERISRNLRLLVRAAESFHSSASTIVSDGARSTVWAGSVMGDPLSDERHQSIKDWIPPPSVEEENRTQNQVAKSNVLSSGGTEEDSGQDSETDSDMEKDMLKKFQDLAIASFSQGDYPKAEQFLVKFMDRSTRNNSPENMVTMKLMQAYAYGYQGNWDGSERVLLSLATLKGTADSMVFYGLHALALRKLDMGAYDSAIRHCRRALMGWRRTEGKESAQFYESMALLAHIYEAEGDSAEAEGCRSFLPAGYSAAVQFQPLEYLIRPLTQYFPHHSASHLNFFNESPGQMAPEKTEVVNTRSQDVSNSFQGFTPVPAPPPELQSLPARGTSPSPSPIIHGSPQSSEWSDSPPQYSERSDTPSQSSERSNTPPQSSSTPERRHSPKINHKPKRKKSLLNSLLTGLLQFNQNSAQAPQHSADQAFAQPDNSTIAPVLPLAPQTQPKPPSEVRIIVAIDFGTLESSVAFAFSVDMETKEEVINAWPNGSRGTKQSTKVPTALYYNSVGEVAGWGHDIIDAHTPAGCLKPGYQKLEWFKLQLIPKRNCKIDLSHLPPLLSGMSAVDVAADYLSKLRQATHDHLKMCLGDVFRREEQKIHYYFSVPAIWNDSGNANLCQAIVKAGFVPSGDNHRLTLIAEPKEIATHYNTTGVLNLSLNDAILIIDCGTETVHLIAYSVAKESPLKLRGFTVGSIDCCGSTVLDQNFENLLRAKIGRTDLPSGSFTAERIYFKAITDFGNRIKNDFRNSGHKWAIDLVSNRNGLRLVLRKGIWCGLTKKFCDVSNRWLIESWS</sequence>
<dbReference type="InterPro" id="IPR031348">
    <property type="entry name" value="PigL_N"/>
</dbReference>
<evidence type="ECO:0000259" key="2">
    <source>
        <dbReference type="Pfam" id="PF17111"/>
    </source>
</evidence>
<dbReference type="OrthoDB" id="3934792at2759"/>
<name>A0A8E2JYP3_9PEZI</name>
<feature type="domain" description="Azaphilone pigments biosynthesis cluster protein L N-terminal" evidence="2">
    <location>
        <begin position="1"/>
        <end position="180"/>
    </location>
</feature>
<feature type="compositionally biased region" description="Polar residues" evidence="1">
    <location>
        <begin position="260"/>
        <end position="274"/>
    </location>
</feature>